<organism evidence="3">
    <name type="scientific">uncultured Caudovirales phage</name>
    <dbReference type="NCBI Taxonomy" id="2100421"/>
    <lineage>
        <taxon>Viruses</taxon>
        <taxon>Duplodnaviria</taxon>
        <taxon>Heunggongvirae</taxon>
        <taxon>Uroviricota</taxon>
        <taxon>Caudoviricetes</taxon>
        <taxon>Peduoviridae</taxon>
        <taxon>Maltschvirus</taxon>
        <taxon>Maltschvirus maltsch</taxon>
    </lineage>
</organism>
<evidence type="ECO:0000313" key="4">
    <source>
        <dbReference type="EMBL" id="CAB4221104.1"/>
    </source>
</evidence>
<sequence>MITLLTDPGVGGTFLSWTIYYLTGKTHYFSARQDKMIELPNDPLTNKNAHNFFPNQPLYLNELDWFLPKLINKDECVYMHQFRNNTAEAITKLLNYSTKTVVLSMNKDQVLYQCRYRPRSAMLSWQDQRQLNDADEVYADSVNYFFKESKKKWDQLQLNDIWDKREFMALNFDPYQHNSILSYLDNTKQFYFVNTMDIWTNLDQSVYEIFEYLDITIDEHRYKQWLPIYNQWKKYHSDNIKFVWYFETIVDSILKGFDFDLTRFNLDIRQEATIQHTLIYKHNLNLKTWQLEKFLNTKQLHNLLEPNIHDLSKSVMSN</sequence>
<gene>
    <name evidence="3" type="ORF">UFOVP1146_411</name>
    <name evidence="4" type="ORF">UFOVP1638_154</name>
    <name evidence="1" type="ORF">UFOVP812_324</name>
    <name evidence="2" type="ORF">UFOVP818_241</name>
</gene>
<evidence type="ECO:0000313" key="1">
    <source>
        <dbReference type="EMBL" id="CAB4164055.1"/>
    </source>
</evidence>
<dbReference type="EMBL" id="LR796758">
    <property type="protein sequence ID" value="CAB4164055.1"/>
    <property type="molecule type" value="Genomic_DNA"/>
</dbReference>
<reference evidence="3" key="1">
    <citation type="submission" date="2020-05" db="EMBL/GenBank/DDBJ databases">
        <authorList>
            <person name="Chiriac C."/>
            <person name="Salcher M."/>
            <person name="Ghai R."/>
            <person name="Kavagutti S V."/>
        </authorList>
    </citation>
    <scope>NUCLEOTIDE SEQUENCE</scope>
</reference>
<dbReference type="EMBL" id="LR797502">
    <property type="protein sequence ID" value="CAB4221104.1"/>
    <property type="molecule type" value="Genomic_DNA"/>
</dbReference>
<name>A0A6J5R281_9CAUD</name>
<proteinExistence type="predicted"/>
<accession>A0A6J5R281</accession>
<dbReference type="EMBL" id="LR797099">
    <property type="protein sequence ID" value="CAB4187065.1"/>
    <property type="molecule type" value="Genomic_DNA"/>
</dbReference>
<evidence type="ECO:0000313" key="2">
    <source>
        <dbReference type="EMBL" id="CAB4165705.1"/>
    </source>
</evidence>
<evidence type="ECO:0000313" key="3">
    <source>
        <dbReference type="EMBL" id="CAB4187065.1"/>
    </source>
</evidence>
<dbReference type="EMBL" id="LR796776">
    <property type="protein sequence ID" value="CAB4165705.1"/>
    <property type="molecule type" value="Genomic_DNA"/>
</dbReference>
<protein>
    <submittedName>
        <fullName evidence="3">Uncharacterized protein</fullName>
    </submittedName>
</protein>